<comment type="cofactor">
    <cofactor evidence="1">
        <name>Mg(2+)</name>
        <dbReference type="ChEBI" id="CHEBI:18420"/>
    </cofactor>
</comment>
<organism evidence="4 5">
    <name type="scientific">Candidatus Collierbacteria bacterium CG22_combo_CG10-13_8_21_14_all_43_12</name>
    <dbReference type="NCBI Taxonomy" id="1974537"/>
    <lineage>
        <taxon>Bacteria</taxon>
        <taxon>Candidatus Collieribacteriota</taxon>
    </lineage>
</organism>
<dbReference type="GO" id="GO:0016787">
    <property type="term" value="F:hydrolase activity"/>
    <property type="evidence" value="ECO:0007669"/>
    <property type="project" value="UniProtKB-KW"/>
</dbReference>
<dbReference type="InterPro" id="IPR015797">
    <property type="entry name" value="NUDIX_hydrolase-like_dom_sf"/>
</dbReference>
<evidence type="ECO:0000256" key="1">
    <source>
        <dbReference type="ARBA" id="ARBA00001946"/>
    </source>
</evidence>
<comment type="caution">
    <text evidence="4">The sequence shown here is derived from an EMBL/GenBank/DDBJ whole genome shotgun (WGS) entry which is preliminary data.</text>
</comment>
<dbReference type="InterPro" id="IPR000086">
    <property type="entry name" value="NUDIX_hydrolase_dom"/>
</dbReference>
<dbReference type="Proteomes" id="UP000231136">
    <property type="component" value="Unassembled WGS sequence"/>
</dbReference>
<feature type="domain" description="Nudix hydrolase" evidence="3">
    <location>
        <begin position="5"/>
        <end position="133"/>
    </location>
</feature>
<dbReference type="Pfam" id="PF00293">
    <property type="entry name" value="NUDIX"/>
    <property type="match status" value="1"/>
</dbReference>
<dbReference type="AlphaFoldDB" id="A0A2H0DVK1"/>
<keyword evidence="2" id="KW-0378">Hydrolase</keyword>
<dbReference type="InterPro" id="IPR020084">
    <property type="entry name" value="NUDIX_hydrolase_CS"/>
</dbReference>
<dbReference type="Gene3D" id="3.90.79.10">
    <property type="entry name" value="Nucleoside Triphosphate Pyrophosphohydrolase"/>
    <property type="match status" value="1"/>
</dbReference>
<evidence type="ECO:0000313" key="5">
    <source>
        <dbReference type="Proteomes" id="UP000231136"/>
    </source>
</evidence>
<dbReference type="PANTHER" id="PTHR43046:SF14">
    <property type="entry name" value="MUTT_NUDIX FAMILY PROTEIN"/>
    <property type="match status" value="1"/>
</dbReference>
<sequence length="150" mass="17836">MDNRKIKPRVRLIIIKNDKILLSYVKSEDFYFYIGGKMEWGETIEQACVREALEETGGNFTFKKIIYVRDYIKPEENEHSIELYILGDIDKDEEIEGVIDQEFNGDHWQTWIDLDKLKDLDVRPKALVKQIIQDNKNEFKGECVYVREID</sequence>
<dbReference type="EMBL" id="PCTR01000104">
    <property type="protein sequence ID" value="PIP85620.1"/>
    <property type="molecule type" value="Genomic_DNA"/>
</dbReference>
<name>A0A2H0DVK1_9BACT</name>
<dbReference type="PROSITE" id="PS00893">
    <property type="entry name" value="NUDIX_BOX"/>
    <property type="match status" value="1"/>
</dbReference>
<proteinExistence type="predicted"/>
<reference evidence="4 5" key="1">
    <citation type="submission" date="2017-09" db="EMBL/GenBank/DDBJ databases">
        <title>Depth-based differentiation of microbial function through sediment-hosted aquifers and enrichment of novel symbionts in the deep terrestrial subsurface.</title>
        <authorList>
            <person name="Probst A.J."/>
            <person name="Ladd B."/>
            <person name="Jarett J.K."/>
            <person name="Geller-Mcgrath D.E."/>
            <person name="Sieber C.M."/>
            <person name="Emerson J.B."/>
            <person name="Anantharaman K."/>
            <person name="Thomas B.C."/>
            <person name="Malmstrom R."/>
            <person name="Stieglmeier M."/>
            <person name="Klingl A."/>
            <person name="Woyke T."/>
            <person name="Ryan C.M."/>
            <person name="Banfield J.F."/>
        </authorList>
    </citation>
    <scope>NUCLEOTIDE SEQUENCE [LARGE SCALE GENOMIC DNA]</scope>
    <source>
        <strain evidence="4">CG22_combo_CG10-13_8_21_14_all_43_12</strain>
    </source>
</reference>
<dbReference type="PROSITE" id="PS51462">
    <property type="entry name" value="NUDIX"/>
    <property type="match status" value="1"/>
</dbReference>
<protein>
    <recommendedName>
        <fullName evidence="3">Nudix hydrolase domain-containing protein</fullName>
    </recommendedName>
</protein>
<evidence type="ECO:0000259" key="3">
    <source>
        <dbReference type="PROSITE" id="PS51462"/>
    </source>
</evidence>
<dbReference type="SUPFAM" id="SSF55811">
    <property type="entry name" value="Nudix"/>
    <property type="match status" value="1"/>
</dbReference>
<evidence type="ECO:0000313" key="4">
    <source>
        <dbReference type="EMBL" id="PIP85620.1"/>
    </source>
</evidence>
<dbReference type="PANTHER" id="PTHR43046">
    <property type="entry name" value="GDP-MANNOSE MANNOSYL HYDROLASE"/>
    <property type="match status" value="1"/>
</dbReference>
<evidence type="ECO:0000256" key="2">
    <source>
        <dbReference type="ARBA" id="ARBA00022801"/>
    </source>
</evidence>
<gene>
    <name evidence="4" type="ORF">COW83_03345</name>
</gene>
<accession>A0A2H0DVK1</accession>